<gene>
    <name evidence="3" type="ORF">CONPUDRAFT_161003</name>
</gene>
<feature type="transmembrane region" description="Helical" evidence="1">
    <location>
        <begin position="209"/>
        <end position="228"/>
    </location>
</feature>
<feature type="transmembrane region" description="Helical" evidence="1">
    <location>
        <begin position="119"/>
        <end position="140"/>
    </location>
</feature>
<dbReference type="Proteomes" id="UP000053558">
    <property type="component" value="Unassembled WGS sequence"/>
</dbReference>
<sequence length="277" mass="31380">MQASDWQVDAFRSYQTYNYVNAAVTTFWIYDYIITLDDEFVFLRNARLRKTKVIYVLTRLLPFASRAVTFQYTLSSNPAPETCTTLMNTFSALETLVVLFAEVLFALRTYALWRRNRVVLALLYGGFIVATVGGIASSFLPIGPPMTVLNLPRSSVTGCFVVTPGASLAVTFAFLIALELELVTLNVTRAVFSRRETRGRLLETLVRHNIFYYACGLVFSVANVLMAVSTNYGGVFMLDDLQVYIHAIMATRMHRMLWIDSEHERFEDSQTTIAHPE</sequence>
<dbReference type="AlphaFoldDB" id="A0A5M3N548"/>
<comment type="caution">
    <text evidence="3">The sequence shown here is derived from an EMBL/GenBank/DDBJ whole genome shotgun (WGS) entry which is preliminary data.</text>
</comment>
<evidence type="ECO:0000256" key="1">
    <source>
        <dbReference type="SAM" id="Phobius"/>
    </source>
</evidence>
<keyword evidence="1" id="KW-0812">Transmembrane</keyword>
<feature type="transmembrane region" description="Helical" evidence="1">
    <location>
        <begin position="53"/>
        <end position="74"/>
    </location>
</feature>
<reference evidence="4" key="1">
    <citation type="journal article" date="2012" name="Science">
        <title>The Paleozoic origin of enzymatic lignin decomposition reconstructed from 31 fungal genomes.</title>
        <authorList>
            <person name="Floudas D."/>
            <person name="Binder M."/>
            <person name="Riley R."/>
            <person name="Barry K."/>
            <person name="Blanchette R.A."/>
            <person name="Henrissat B."/>
            <person name="Martinez A.T."/>
            <person name="Otillar R."/>
            <person name="Spatafora J.W."/>
            <person name="Yadav J.S."/>
            <person name="Aerts A."/>
            <person name="Benoit I."/>
            <person name="Boyd A."/>
            <person name="Carlson A."/>
            <person name="Copeland A."/>
            <person name="Coutinho P.M."/>
            <person name="de Vries R.P."/>
            <person name="Ferreira P."/>
            <person name="Findley K."/>
            <person name="Foster B."/>
            <person name="Gaskell J."/>
            <person name="Glotzer D."/>
            <person name="Gorecki P."/>
            <person name="Heitman J."/>
            <person name="Hesse C."/>
            <person name="Hori C."/>
            <person name="Igarashi K."/>
            <person name="Jurgens J.A."/>
            <person name="Kallen N."/>
            <person name="Kersten P."/>
            <person name="Kohler A."/>
            <person name="Kuees U."/>
            <person name="Kumar T.K.A."/>
            <person name="Kuo A."/>
            <person name="LaButti K."/>
            <person name="Larrondo L.F."/>
            <person name="Lindquist E."/>
            <person name="Ling A."/>
            <person name="Lombard V."/>
            <person name="Lucas S."/>
            <person name="Lundell T."/>
            <person name="Martin R."/>
            <person name="McLaughlin D.J."/>
            <person name="Morgenstern I."/>
            <person name="Morin E."/>
            <person name="Murat C."/>
            <person name="Nagy L.G."/>
            <person name="Nolan M."/>
            <person name="Ohm R.A."/>
            <person name="Patyshakuliyeva A."/>
            <person name="Rokas A."/>
            <person name="Ruiz-Duenas F.J."/>
            <person name="Sabat G."/>
            <person name="Salamov A."/>
            <person name="Samejima M."/>
            <person name="Schmutz J."/>
            <person name="Slot J.C."/>
            <person name="St John F."/>
            <person name="Stenlid J."/>
            <person name="Sun H."/>
            <person name="Sun S."/>
            <person name="Syed K."/>
            <person name="Tsang A."/>
            <person name="Wiebenga A."/>
            <person name="Young D."/>
            <person name="Pisabarro A."/>
            <person name="Eastwood D.C."/>
            <person name="Martin F."/>
            <person name="Cullen D."/>
            <person name="Grigoriev I.V."/>
            <person name="Hibbett D.S."/>
        </authorList>
    </citation>
    <scope>NUCLEOTIDE SEQUENCE [LARGE SCALE GENOMIC DNA]</scope>
    <source>
        <strain evidence="4">RWD-64-598 SS2</strain>
    </source>
</reference>
<dbReference type="GeneID" id="19204468"/>
<proteinExistence type="predicted"/>
<feature type="domain" description="DUF6533" evidence="2">
    <location>
        <begin position="19"/>
        <end position="63"/>
    </location>
</feature>
<accession>A0A5M3N548</accession>
<dbReference type="OrthoDB" id="2958007at2759"/>
<keyword evidence="1" id="KW-1133">Transmembrane helix</keyword>
<evidence type="ECO:0000259" key="2">
    <source>
        <dbReference type="Pfam" id="PF20151"/>
    </source>
</evidence>
<dbReference type="EMBL" id="JH711573">
    <property type="protein sequence ID" value="EIW86184.1"/>
    <property type="molecule type" value="Genomic_DNA"/>
</dbReference>
<keyword evidence="4" id="KW-1185">Reference proteome</keyword>
<evidence type="ECO:0000313" key="3">
    <source>
        <dbReference type="EMBL" id="EIW86184.1"/>
    </source>
</evidence>
<keyword evidence="1" id="KW-0472">Membrane</keyword>
<evidence type="ECO:0000313" key="4">
    <source>
        <dbReference type="Proteomes" id="UP000053558"/>
    </source>
</evidence>
<dbReference type="Pfam" id="PF20151">
    <property type="entry name" value="DUF6533"/>
    <property type="match status" value="1"/>
</dbReference>
<dbReference type="OMA" id="WIDSEHE"/>
<organism evidence="3 4">
    <name type="scientific">Coniophora puteana (strain RWD-64-598)</name>
    <name type="common">Brown rot fungus</name>
    <dbReference type="NCBI Taxonomy" id="741705"/>
    <lineage>
        <taxon>Eukaryota</taxon>
        <taxon>Fungi</taxon>
        <taxon>Dikarya</taxon>
        <taxon>Basidiomycota</taxon>
        <taxon>Agaricomycotina</taxon>
        <taxon>Agaricomycetes</taxon>
        <taxon>Agaricomycetidae</taxon>
        <taxon>Boletales</taxon>
        <taxon>Coniophorineae</taxon>
        <taxon>Coniophoraceae</taxon>
        <taxon>Coniophora</taxon>
    </lineage>
</organism>
<dbReference type="InterPro" id="IPR045340">
    <property type="entry name" value="DUF6533"/>
</dbReference>
<dbReference type="RefSeq" id="XP_007763087.1">
    <property type="nucleotide sequence ID" value="XM_007764897.1"/>
</dbReference>
<protein>
    <recommendedName>
        <fullName evidence="2">DUF6533 domain-containing protein</fullName>
    </recommendedName>
</protein>
<name>A0A5M3N548_CONPW</name>
<feature type="transmembrane region" description="Helical" evidence="1">
    <location>
        <begin position="160"/>
        <end position="188"/>
    </location>
</feature>
<dbReference type="KEGG" id="cput:CONPUDRAFT_161003"/>
<feature type="transmembrane region" description="Helical" evidence="1">
    <location>
        <begin position="86"/>
        <end position="107"/>
    </location>
</feature>